<evidence type="ECO:0000313" key="2">
    <source>
        <dbReference type="Ensembl" id="ENSCLAP00000024832.1"/>
    </source>
</evidence>
<organism evidence="2 3">
    <name type="scientific">Chinchilla lanigera</name>
    <name type="common">Long-tailed chinchilla</name>
    <name type="synonym">Chinchilla villidera</name>
    <dbReference type="NCBI Taxonomy" id="34839"/>
    <lineage>
        <taxon>Eukaryota</taxon>
        <taxon>Metazoa</taxon>
        <taxon>Chordata</taxon>
        <taxon>Craniata</taxon>
        <taxon>Vertebrata</taxon>
        <taxon>Euteleostomi</taxon>
        <taxon>Mammalia</taxon>
        <taxon>Eutheria</taxon>
        <taxon>Euarchontoglires</taxon>
        <taxon>Glires</taxon>
        <taxon>Rodentia</taxon>
        <taxon>Hystricomorpha</taxon>
        <taxon>Chinchillidae</taxon>
        <taxon>Chinchilla</taxon>
    </lineage>
</organism>
<feature type="compositionally biased region" description="Polar residues" evidence="1">
    <location>
        <begin position="1"/>
        <end position="12"/>
    </location>
</feature>
<gene>
    <name evidence="2" type="primary">DENND2B</name>
</gene>
<name>A0A8C2W3Z8_CHILA</name>
<dbReference type="GeneTree" id="ENSGT00950000182931"/>
<proteinExistence type="predicted"/>
<reference evidence="2" key="1">
    <citation type="submission" date="2025-08" db="UniProtKB">
        <authorList>
            <consortium name="Ensembl"/>
        </authorList>
    </citation>
    <scope>IDENTIFICATION</scope>
</reference>
<feature type="compositionally biased region" description="Pro residues" evidence="1">
    <location>
        <begin position="75"/>
        <end position="92"/>
    </location>
</feature>
<feature type="region of interest" description="Disordered" evidence="1">
    <location>
        <begin position="1"/>
        <end position="102"/>
    </location>
</feature>
<evidence type="ECO:0000313" key="3">
    <source>
        <dbReference type="Proteomes" id="UP000694398"/>
    </source>
</evidence>
<evidence type="ECO:0000256" key="1">
    <source>
        <dbReference type="SAM" id="MobiDB-lite"/>
    </source>
</evidence>
<accession>A0A8C2W3Z8</accession>
<protein>
    <submittedName>
        <fullName evidence="2">DENN domain containing 2B</fullName>
    </submittedName>
</protein>
<sequence>MTMTANKNSSITHGAGGTKAPRETLSRSQSVSPPPVLSPPRSPIYPLSDSEASACRYPSHSSSRVLLKDWRPRDLSPPNPQDPSPDTSPPICPLKATSFGSL</sequence>
<dbReference type="OMA" id="MDKRDAG"/>
<dbReference type="AlphaFoldDB" id="A0A8C2W3Z8"/>
<dbReference type="Ensembl" id="ENSCLAT00000025072.1">
    <property type="protein sequence ID" value="ENSCLAP00000024832.1"/>
    <property type="gene ID" value="ENSCLAG00000017050.1"/>
</dbReference>
<dbReference type="Proteomes" id="UP000694398">
    <property type="component" value="Unassembled WGS sequence"/>
</dbReference>
<reference evidence="2" key="2">
    <citation type="submission" date="2025-09" db="UniProtKB">
        <authorList>
            <consortium name="Ensembl"/>
        </authorList>
    </citation>
    <scope>IDENTIFICATION</scope>
</reference>
<keyword evidence="3" id="KW-1185">Reference proteome</keyword>
<feature type="compositionally biased region" description="Pro residues" evidence="1">
    <location>
        <begin position="32"/>
        <end position="43"/>
    </location>
</feature>